<accession>B0C7E0</accession>
<dbReference type="PANTHER" id="PTHR34800:SF1">
    <property type="entry name" value="TETRAPYRROLE-BINDING PROTEIN, CHLOROPLASTIC"/>
    <property type="match status" value="1"/>
</dbReference>
<dbReference type="Proteomes" id="UP000000268">
    <property type="component" value="Chromosome"/>
</dbReference>
<protein>
    <submittedName>
        <fullName evidence="3">GUN4-like family protein</fullName>
    </submittedName>
</protein>
<dbReference type="SUPFAM" id="SSF140869">
    <property type="entry name" value="GUN4-like"/>
    <property type="match status" value="1"/>
</dbReference>
<organism evidence="3 4">
    <name type="scientific">Acaryochloris marina (strain MBIC 11017)</name>
    <dbReference type="NCBI Taxonomy" id="329726"/>
    <lineage>
        <taxon>Bacteria</taxon>
        <taxon>Bacillati</taxon>
        <taxon>Cyanobacteriota</taxon>
        <taxon>Cyanophyceae</taxon>
        <taxon>Acaryochloridales</taxon>
        <taxon>Acaryochloridaceae</taxon>
        <taxon>Acaryochloris</taxon>
    </lineage>
</organism>
<sequence length="297" mass="34077">MSQPLNDEKNPLRPSQNEQPLSELPTEPQIMDKSGINPALERRFQQMVPLDKWTAITNEPICWREYQQFLDAQNTSQPHPIDQAQTALSHPLDLPVEGLSTLEQLGFCVWISTQITQRSNGALFDYNPPGSKDLEKVGLHGTHKFYILRHTIDLKFSKLVNNLANALWREADQETYRLMITTISKEEGQPFTLSDLQTFPCKDLLILNRLWVKYSKGKWGFSVQKQMWEKCGSPTESNNDWTKFCSSVGWNNQGIGMDDGKPILDPNSSPQGKLPLYGWLWKKAGLRRLGLFIRQDF</sequence>
<feature type="domain" description="GUN4-like" evidence="2">
    <location>
        <begin position="153"/>
        <end position="282"/>
    </location>
</feature>
<dbReference type="Gene3D" id="1.25.40.620">
    <property type="match status" value="1"/>
</dbReference>
<reference evidence="3 4" key="1">
    <citation type="journal article" date="2008" name="Proc. Natl. Acad. Sci. U.S.A.">
        <title>Niche adaptation and genome expansion in the chlorophyll d-producing cyanobacterium Acaryochloris marina.</title>
        <authorList>
            <person name="Swingley W.D."/>
            <person name="Chen M."/>
            <person name="Cheung P.C."/>
            <person name="Conrad A.L."/>
            <person name="Dejesa L.C."/>
            <person name="Hao J."/>
            <person name="Honchak B.M."/>
            <person name="Karbach L.E."/>
            <person name="Kurdoglu A."/>
            <person name="Lahiri S."/>
            <person name="Mastrian S.D."/>
            <person name="Miyashita H."/>
            <person name="Page L."/>
            <person name="Ramakrishna P."/>
            <person name="Satoh S."/>
            <person name="Sattley W.M."/>
            <person name="Shimada Y."/>
            <person name="Taylor H.L."/>
            <person name="Tomo T."/>
            <person name="Tsuchiya T."/>
            <person name="Wang Z.T."/>
            <person name="Raymond J."/>
            <person name="Mimuro M."/>
            <person name="Blankenship R.E."/>
            <person name="Touchman J.W."/>
        </authorList>
    </citation>
    <scope>NUCLEOTIDE SEQUENCE [LARGE SCALE GENOMIC DNA]</scope>
    <source>
        <strain evidence="4">MBIC 11017</strain>
    </source>
</reference>
<evidence type="ECO:0000259" key="2">
    <source>
        <dbReference type="Pfam" id="PF05419"/>
    </source>
</evidence>
<feature type="region of interest" description="Disordered" evidence="1">
    <location>
        <begin position="1"/>
        <end position="33"/>
    </location>
</feature>
<dbReference type="eggNOG" id="COG5635">
    <property type="taxonomic scope" value="Bacteria"/>
</dbReference>
<dbReference type="CDD" id="cd16383">
    <property type="entry name" value="GUN4"/>
    <property type="match status" value="1"/>
</dbReference>
<evidence type="ECO:0000313" key="3">
    <source>
        <dbReference type="EMBL" id="ABW31224.1"/>
    </source>
</evidence>
<dbReference type="GO" id="GO:0046906">
    <property type="term" value="F:tetrapyrrole binding"/>
    <property type="evidence" value="ECO:0007669"/>
    <property type="project" value="TreeGrafter"/>
</dbReference>
<dbReference type="InterPro" id="IPR008629">
    <property type="entry name" value="GUN4-like"/>
</dbReference>
<evidence type="ECO:0000313" key="4">
    <source>
        <dbReference type="Proteomes" id="UP000000268"/>
    </source>
</evidence>
<evidence type="ECO:0000256" key="1">
    <source>
        <dbReference type="SAM" id="MobiDB-lite"/>
    </source>
</evidence>
<dbReference type="STRING" id="329726.AM1_6294"/>
<dbReference type="PANTHER" id="PTHR34800">
    <property type="entry name" value="TETRAPYRROLE-BINDING PROTEIN, CHLOROPLASTIC"/>
    <property type="match status" value="1"/>
</dbReference>
<keyword evidence="4" id="KW-1185">Reference proteome</keyword>
<dbReference type="EMBL" id="CP000828">
    <property type="protein sequence ID" value="ABW31224.1"/>
    <property type="molecule type" value="Genomic_DNA"/>
</dbReference>
<dbReference type="InterPro" id="IPR037215">
    <property type="entry name" value="GUN4-like_sf"/>
</dbReference>
<dbReference type="Gene3D" id="1.10.10.1770">
    <property type="entry name" value="Gun4-like"/>
    <property type="match status" value="1"/>
</dbReference>
<dbReference type="Pfam" id="PF05419">
    <property type="entry name" value="GUN4"/>
    <property type="match status" value="1"/>
</dbReference>
<dbReference type="RefSeq" id="WP_012166403.1">
    <property type="nucleotide sequence ID" value="NC_009925.1"/>
</dbReference>
<name>B0C7E0_ACAM1</name>
<dbReference type="AlphaFoldDB" id="B0C7E0"/>
<feature type="compositionally biased region" description="Basic and acidic residues" evidence="1">
    <location>
        <begin position="1"/>
        <end position="11"/>
    </location>
</feature>
<dbReference type="KEGG" id="amr:AM1_6294"/>
<gene>
    <name evidence="3" type="ordered locus">AM1_6294</name>
</gene>
<proteinExistence type="predicted"/>
<dbReference type="OrthoDB" id="7915178at2"/>
<dbReference type="HOGENOM" id="CLU_935748_0_0_3"/>